<evidence type="ECO:0000313" key="12">
    <source>
        <dbReference type="Proteomes" id="UP000199300"/>
    </source>
</evidence>
<dbReference type="EMBL" id="FODJ01000010">
    <property type="protein sequence ID" value="SEO66429.1"/>
    <property type="molecule type" value="Genomic_DNA"/>
</dbReference>
<dbReference type="PANTHER" id="PTHR32089:SF112">
    <property type="entry name" value="LYSOZYME-LIKE PROTEIN-RELATED"/>
    <property type="match status" value="1"/>
</dbReference>
<dbReference type="GO" id="GO:0005886">
    <property type="term" value="C:plasma membrane"/>
    <property type="evidence" value="ECO:0007669"/>
    <property type="project" value="UniProtKB-SubCell"/>
</dbReference>
<dbReference type="GO" id="GO:0006935">
    <property type="term" value="P:chemotaxis"/>
    <property type="evidence" value="ECO:0007669"/>
    <property type="project" value="InterPro"/>
</dbReference>
<keyword evidence="8" id="KW-1133">Transmembrane helix</keyword>
<dbReference type="PROSITE" id="PS50111">
    <property type="entry name" value="CHEMOTAXIS_TRANSDUC_2"/>
    <property type="match status" value="1"/>
</dbReference>
<feature type="domain" description="HAMP" evidence="10">
    <location>
        <begin position="254"/>
        <end position="307"/>
    </location>
</feature>
<organism evidence="11 12">
    <name type="scientific">Amphibacillus marinus</name>
    <dbReference type="NCBI Taxonomy" id="872970"/>
    <lineage>
        <taxon>Bacteria</taxon>
        <taxon>Bacillati</taxon>
        <taxon>Bacillota</taxon>
        <taxon>Bacilli</taxon>
        <taxon>Bacillales</taxon>
        <taxon>Bacillaceae</taxon>
        <taxon>Amphibacillus</taxon>
    </lineage>
</organism>
<dbReference type="Proteomes" id="UP000199300">
    <property type="component" value="Unassembled WGS sequence"/>
</dbReference>
<dbReference type="PROSITE" id="PS50885">
    <property type="entry name" value="HAMP"/>
    <property type="match status" value="1"/>
</dbReference>
<dbReference type="Gene3D" id="6.10.340.10">
    <property type="match status" value="1"/>
</dbReference>
<dbReference type="PANTHER" id="PTHR32089">
    <property type="entry name" value="METHYL-ACCEPTING CHEMOTAXIS PROTEIN MCPB"/>
    <property type="match status" value="1"/>
</dbReference>
<evidence type="ECO:0000256" key="6">
    <source>
        <dbReference type="PROSITE-ProRule" id="PRU00284"/>
    </source>
</evidence>
<protein>
    <submittedName>
        <fullName evidence="11">Methyl-accepting chemotaxis protein</fullName>
    </submittedName>
</protein>
<keyword evidence="4 6" id="KW-0807">Transducer</keyword>
<keyword evidence="2" id="KW-1003">Cell membrane</keyword>
<keyword evidence="7" id="KW-0175">Coiled coil</keyword>
<dbReference type="AlphaFoldDB" id="A0A1H8RIR3"/>
<dbReference type="CDD" id="cd11386">
    <property type="entry name" value="MCP_signal"/>
    <property type="match status" value="1"/>
</dbReference>
<feature type="transmembrane region" description="Helical" evidence="8">
    <location>
        <begin position="232"/>
        <end position="252"/>
    </location>
</feature>
<evidence type="ECO:0000313" key="11">
    <source>
        <dbReference type="EMBL" id="SEO66429.1"/>
    </source>
</evidence>
<dbReference type="Pfam" id="PF00015">
    <property type="entry name" value="MCPsignal"/>
    <property type="match status" value="1"/>
</dbReference>
<dbReference type="STRING" id="872970.SAMN04488134_110108"/>
<reference evidence="11 12" key="1">
    <citation type="submission" date="2016-10" db="EMBL/GenBank/DDBJ databases">
        <authorList>
            <person name="de Groot N.N."/>
        </authorList>
    </citation>
    <scope>NUCLEOTIDE SEQUENCE [LARGE SCALE GENOMIC DNA]</scope>
    <source>
        <strain evidence="11 12">CGMCC 1.10434</strain>
    </source>
</reference>
<keyword evidence="12" id="KW-1185">Reference proteome</keyword>
<dbReference type="GO" id="GO:0007165">
    <property type="term" value="P:signal transduction"/>
    <property type="evidence" value="ECO:0007669"/>
    <property type="project" value="UniProtKB-KW"/>
</dbReference>
<name>A0A1H8RIR3_9BACI</name>
<evidence type="ECO:0000256" key="7">
    <source>
        <dbReference type="SAM" id="Coils"/>
    </source>
</evidence>
<evidence type="ECO:0000259" key="9">
    <source>
        <dbReference type="PROSITE" id="PS50111"/>
    </source>
</evidence>
<dbReference type="SMART" id="SM00283">
    <property type="entry name" value="MA"/>
    <property type="match status" value="1"/>
</dbReference>
<feature type="domain" description="Methyl-accepting transducer" evidence="9">
    <location>
        <begin position="326"/>
        <end position="583"/>
    </location>
</feature>
<accession>A0A1H8RIR3</accession>
<evidence type="ECO:0000256" key="1">
    <source>
        <dbReference type="ARBA" id="ARBA00004236"/>
    </source>
</evidence>
<feature type="coiled-coil region" evidence="7">
    <location>
        <begin position="572"/>
        <end position="606"/>
    </location>
</feature>
<sequence length="612" mass="67937">MIKPFKRLQLKERRKDSSDKRVKRRWSVTFKGKNRQVQEVHLGTKTRKLGVHNLKIGHKYGLVLIIVFTLLITSSILVALAISTSKADMELMESQADRAILTTELSAHIESKSLSAMTFAQFGAESHRNDYEDKRERVNALLEQLSNQVEGEQQENLFNEVLTRNEELDQMFIEDIVENYDQGEAILGLYSNRYSGVTRNASSYLDYLRGLILEEQEVAVANAHQSQSFAQMILLVSMLASLVVSIVLMLIISRHVSKRLSGIVTVTDQIADGNLTVATDQFQGKDEIGQLANSMDRMKRQLIKMLNQIKQTSTEVRDRSLYLDQSSQDVKTGTEQIAATMEELASGTETQANYASDLAETMRTFSDKFSSMSKSSDTINTSSSRVLEETKTGFAYMEKSKIQMSSIDEIVKGSVAKVEGLDVQSRKISKLVSVIKDIADQTNLLALNAAIEAARAGEHGRGFAVVADEVRKLAEQVGTSVTDITQIVVAIQDESKLVVNELQAGYQEVTQGTKDIEQTAERFDAIRIAIDQMTTHVTNVMNDIVDLAEDSKQVNLAVEEIASISQESAAGVEQTSASAEEVSTTMEEMTREANTLSESSAQLNELVKKFQL</sequence>
<dbReference type="RefSeq" id="WP_091499266.1">
    <property type="nucleotide sequence ID" value="NZ_FODJ01000010.1"/>
</dbReference>
<dbReference type="SMART" id="SM00304">
    <property type="entry name" value="HAMP"/>
    <property type="match status" value="1"/>
</dbReference>
<dbReference type="SUPFAM" id="SSF58104">
    <property type="entry name" value="Methyl-accepting chemotaxis protein (MCP) signaling domain"/>
    <property type="match status" value="1"/>
</dbReference>
<dbReference type="InterPro" id="IPR004089">
    <property type="entry name" value="MCPsignal_dom"/>
</dbReference>
<dbReference type="GO" id="GO:0004888">
    <property type="term" value="F:transmembrane signaling receptor activity"/>
    <property type="evidence" value="ECO:0007669"/>
    <property type="project" value="InterPro"/>
</dbReference>
<feature type="coiled-coil region" evidence="7">
    <location>
        <begin position="124"/>
        <end position="155"/>
    </location>
</feature>
<dbReference type="Pfam" id="PF00672">
    <property type="entry name" value="HAMP"/>
    <property type="match status" value="1"/>
</dbReference>
<comment type="similarity">
    <text evidence="5">Belongs to the methyl-accepting chemotaxis (MCP) protein family.</text>
</comment>
<gene>
    <name evidence="11" type="ORF">SAMN04488134_110108</name>
</gene>
<dbReference type="Gene3D" id="1.10.287.950">
    <property type="entry name" value="Methyl-accepting chemotaxis protein"/>
    <property type="match status" value="1"/>
</dbReference>
<evidence type="ECO:0000256" key="8">
    <source>
        <dbReference type="SAM" id="Phobius"/>
    </source>
</evidence>
<dbReference type="InterPro" id="IPR003660">
    <property type="entry name" value="HAMP_dom"/>
</dbReference>
<evidence type="ECO:0000259" key="10">
    <source>
        <dbReference type="PROSITE" id="PS50885"/>
    </source>
</evidence>
<evidence type="ECO:0000256" key="3">
    <source>
        <dbReference type="ARBA" id="ARBA00023136"/>
    </source>
</evidence>
<dbReference type="OrthoDB" id="9804712at2"/>
<keyword evidence="8" id="KW-0812">Transmembrane</keyword>
<dbReference type="PRINTS" id="PR00260">
    <property type="entry name" value="CHEMTRNSDUCR"/>
</dbReference>
<evidence type="ECO:0000256" key="5">
    <source>
        <dbReference type="ARBA" id="ARBA00029447"/>
    </source>
</evidence>
<dbReference type="CDD" id="cd06225">
    <property type="entry name" value="HAMP"/>
    <property type="match status" value="1"/>
</dbReference>
<evidence type="ECO:0000256" key="4">
    <source>
        <dbReference type="ARBA" id="ARBA00023224"/>
    </source>
</evidence>
<proteinExistence type="inferred from homology"/>
<feature type="transmembrane region" description="Helical" evidence="8">
    <location>
        <begin position="60"/>
        <end position="82"/>
    </location>
</feature>
<dbReference type="InterPro" id="IPR004090">
    <property type="entry name" value="Chemotax_Me-accpt_rcpt"/>
</dbReference>
<evidence type="ECO:0000256" key="2">
    <source>
        <dbReference type="ARBA" id="ARBA00022475"/>
    </source>
</evidence>
<comment type="subcellular location">
    <subcellularLocation>
        <location evidence="1">Cell membrane</location>
    </subcellularLocation>
</comment>
<keyword evidence="3 8" id="KW-0472">Membrane</keyword>